<feature type="domain" description="N-acetyltransferase" evidence="1">
    <location>
        <begin position="114"/>
        <end position="237"/>
    </location>
</feature>
<keyword evidence="3" id="KW-1185">Reference proteome</keyword>
<proteinExistence type="predicted"/>
<dbReference type="EMBL" id="CP058561">
    <property type="protein sequence ID" value="QUH28497.1"/>
    <property type="molecule type" value="Genomic_DNA"/>
</dbReference>
<organism evidence="2 3">
    <name type="scientific">Vallitalea guaymasensis</name>
    <dbReference type="NCBI Taxonomy" id="1185412"/>
    <lineage>
        <taxon>Bacteria</taxon>
        <taxon>Bacillati</taxon>
        <taxon>Bacillota</taxon>
        <taxon>Clostridia</taxon>
        <taxon>Lachnospirales</taxon>
        <taxon>Vallitaleaceae</taxon>
        <taxon>Vallitalea</taxon>
    </lineage>
</organism>
<dbReference type="SUPFAM" id="SSF55729">
    <property type="entry name" value="Acyl-CoA N-acyltransferases (Nat)"/>
    <property type="match status" value="1"/>
</dbReference>
<evidence type="ECO:0000313" key="3">
    <source>
        <dbReference type="Proteomes" id="UP000677305"/>
    </source>
</evidence>
<dbReference type="InterPro" id="IPR016181">
    <property type="entry name" value="Acyl_CoA_acyltransferase"/>
</dbReference>
<accession>A0A8J8M8W0</accession>
<dbReference type="InterPro" id="IPR000182">
    <property type="entry name" value="GNAT_dom"/>
</dbReference>
<dbReference type="PANTHER" id="PTHR20958:SF6">
    <property type="entry name" value="GLYCINE N-ACYLTRANSFERASE-LIKE PROTEIN"/>
    <property type="match status" value="1"/>
</dbReference>
<dbReference type="CDD" id="cd04301">
    <property type="entry name" value="NAT_SF"/>
    <property type="match status" value="1"/>
</dbReference>
<reference evidence="2 3" key="1">
    <citation type="submission" date="2020-07" db="EMBL/GenBank/DDBJ databases">
        <title>Vallitalea guaymasensis genome.</title>
        <authorList>
            <person name="Postec A."/>
        </authorList>
    </citation>
    <scope>NUCLEOTIDE SEQUENCE [LARGE SCALE GENOMIC DNA]</scope>
    <source>
        <strain evidence="2 3">Ra1766G1</strain>
    </source>
</reference>
<dbReference type="KEGG" id="vgu:HYG85_05975"/>
<dbReference type="GO" id="GO:0016747">
    <property type="term" value="F:acyltransferase activity, transferring groups other than amino-acyl groups"/>
    <property type="evidence" value="ECO:0007669"/>
    <property type="project" value="InterPro"/>
</dbReference>
<evidence type="ECO:0000259" key="1">
    <source>
        <dbReference type="PROSITE" id="PS51186"/>
    </source>
</evidence>
<gene>
    <name evidence="2" type="ORF">HYG85_05975</name>
</gene>
<evidence type="ECO:0000313" key="2">
    <source>
        <dbReference type="EMBL" id="QUH28497.1"/>
    </source>
</evidence>
<dbReference type="Gene3D" id="3.40.630.30">
    <property type="match status" value="1"/>
</dbReference>
<dbReference type="Pfam" id="PF08445">
    <property type="entry name" value="FR47"/>
    <property type="match status" value="1"/>
</dbReference>
<dbReference type="Proteomes" id="UP000677305">
    <property type="component" value="Chromosome"/>
</dbReference>
<dbReference type="InterPro" id="IPR013653">
    <property type="entry name" value="GCN5-like_dom"/>
</dbReference>
<dbReference type="InterPro" id="IPR053225">
    <property type="entry name" value="Acyl-CoA_N-acyltransferase"/>
</dbReference>
<protein>
    <submittedName>
        <fullName evidence="2">GNAT family N-acetyltransferase</fullName>
    </submittedName>
</protein>
<dbReference type="AlphaFoldDB" id="A0A8J8M8W0"/>
<dbReference type="RefSeq" id="WP_212692716.1">
    <property type="nucleotide sequence ID" value="NZ_CP058561.1"/>
</dbReference>
<sequence>MHNKNELVKILSKDKSKNINMINFVNTYPINCIKKVGESVLIRGKSDEYWVYISSSSNIELSELVNELNDEDKYFAVIEDWMLPIVTQGKDLEWKLSCMKYIFPQNIHLPTNKSKIEELSIKDAEYIYDNYDYKKYTSKEYITERLQKDISLGIIEDDRLVGWIMIHDDGAIGMLNILPAYRKKGYGYELMTAMVKEVRQQGKIPFLHIEEDNIKSTSLALKVGFEKDRRVHWFKLR</sequence>
<name>A0A8J8M8W0_9FIRM</name>
<dbReference type="PANTHER" id="PTHR20958">
    <property type="entry name" value="GLYCINE N-ACYLTRANSFERASE-LIKE PROTEIN"/>
    <property type="match status" value="1"/>
</dbReference>
<dbReference type="PROSITE" id="PS51186">
    <property type="entry name" value="GNAT"/>
    <property type="match status" value="1"/>
</dbReference>